<sequence>MSYSMRTYKHYTCLLQFYVLFMHNNEIFWAILNKIKTQTRYDLCHHCFVREDEKTFVDDVEDPPAASMEETFQQQQLEKICCYSCLRKLGQSVIYFTCEKNADENLNIMEHLVLCESCHVQLRELQKFPDFDMIVKDVHISPDHPCMNQIEDGEKVKLLHGYYPRCSLMKMCLDVRLDNRNKRDPRDSRLVM</sequence>
<protein>
    <submittedName>
        <fullName evidence="1">Uncharacterized protein</fullName>
    </submittedName>
</protein>
<evidence type="ECO:0000313" key="2">
    <source>
        <dbReference type="Proteomes" id="UP000023152"/>
    </source>
</evidence>
<dbReference type="Proteomes" id="UP000023152">
    <property type="component" value="Unassembled WGS sequence"/>
</dbReference>
<comment type="caution">
    <text evidence="1">The sequence shown here is derived from an EMBL/GenBank/DDBJ whole genome shotgun (WGS) entry which is preliminary data.</text>
</comment>
<accession>X6NVG5</accession>
<keyword evidence="2" id="KW-1185">Reference proteome</keyword>
<organism evidence="1 2">
    <name type="scientific">Reticulomyxa filosa</name>
    <dbReference type="NCBI Taxonomy" id="46433"/>
    <lineage>
        <taxon>Eukaryota</taxon>
        <taxon>Sar</taxon>
        <taxon>Rhizaria</taxon>
        <taxon>Retaria</taxon>
        <taxon>Foraminifera</taxon>
        <taxon>Monothalamids</taxon>
        <taxon>Reticulomyxidae</taxon>
        <taxon>Reticulomyxa</taxon>
    </lineage>
</organism>
<name>X6NVG5_RETFI</name>
<dbReference type="OrthoDB" id="185373at2759"/>
<gene>
    <name evidence="1" type="ORF">RFI_07316</name>
</gene>
<evidence type="ECO:0000313" key="1">
    <source>
        <dbReference type="EMBL" id="ETO29799.1"/>
    </source>
</evidence>
<dbReference type="AlphaFoldDB" id="X6NVG5"/>
<reference evidence="1 2" key="1">
    <citation type="journal article" date="2013" name="Curr. Biol.">
        <title>The Genome of the Foraminiferan Reticulomyxa filosa.</title>
        <authorList>
            <person name="Glockner G."/>
            <person name="Hulsmann N."/>
            <person name="Schleicher M."/>
            <person name="Noegel A.A."/>
            <person name="Eichinger L."/>
            <person name="Gallinger C."/>
            <person name="Pawlowski J."/>
            <person name="Sierra R."/>
            <person name="Euteneuer U."/>
            <person name="Pillet L."/>
            <person name="Moustafa A."/>
            <person name="Platzer M."/>
            <person name="Groth M."/>
            <person name="Szafranski K."/>
            <person name="Schliwa M."/>
        </authorList>
    </citation>
    <scope>NUCLEOTIDE SEQUENCE [LARGE SCALE GENOMIC DNA]</scope>
</reference>
<dbReference type="EMBL" id="ASPP01005837">
    <property type="protein sequence ID" value="ETO29799.1"/>
    <property type="molecule type" value="Genomic_DNA"/>
</dbReference>
<proteinExistence type="predicted"/>
<feature type="non-terminal residue" evidence="1">
    <location>
        <position position="192"/>
    </location>
</feature>